<name>A0A4Z2HJK9_9TELE</name>
<evidence type="ECO:0000313" key="1">
    <source>
        <dbReference type="EMBL" id="TNN65052.1"/>
    </source>
</evidence>
<organism evidence="1 2">
    <name type="scientific">Liparis tanakae</name>
    <name type="common">Tanaka's snailfish</name>
    <dbReference type="NCBI Taxonomy" id="230148"/>
    <lineage>
        <taxon>Eukaryota</taxon>
        <taxon>Metazoa</taxon>
        <taxon>Chordata</taxon>
        <taxon>Craniata</taxon>
        <taxon>Vertebrata</taxon>
        <taxon>Euteleostomi</taxon>
        <taxon>Actinopterygii</taxon>
        <taxon>Neopterygii</taxon>
        <taxon>Teleostei</taxon>
        <taxon>Neoteleostei</taxon>
        <taxon>Acanthomorphata</taxon>
        <taxon>Eupercaria</taxon>
        <taxon>Perciformes</taxon>
        <taxon>Cottioidei</taxon>
        <taxon>Cottales</taxon>
        <taxon>Liparidae</taxon>
        <taxon>Liparis</taxon>
    </lineage>
</organism>
<comment type="caution">
    <text evidence="1">The sequence shown here is derived from an EMBL/GenBank/DDBJ whole genome shotgun (WGS) entry which is preliminary data.</text>
</comment>
<accession>A0A4Z2HJK9</accession>
<protein>
    <submittedName>
        <fullName evidence="1">Uncharacterized protein</fullName>
    </submittedName>
</protein>
<reference evidence="1 2" key="1">
    <citation type="submission" date="2019-03" db="EMBL/GenBank/DDBJ databases">
        <title>First draft genome of Liparis tanakae, snailfish: a comprehensive survey of snailfish specific genes.</title>
        <authorList>
            <person name="Kim W."/>
            <person name="Song I."/>
            <person name="Jeong J.-H."/>
            <person name="Kim D."/>
            <person name="Kim S."/>
            <person name="Ryu S."/>
            <person name="Song J.Y."/>
            <person name="Lee S.K."/>
        </authorList>
    </citation>
    <scope>NUCLEOTIDE SEQUENCE [LARGE SCALE GENOMIC DNA]</scope>
    <source>
        <tissue evidence="1">Muscle</tissue>
    </source>
</reference>
<keyword evidence="2" id="KW-1185">Reference proteome</keyword>
<gene>
    <name evidence="1" type="ORF">EYF80_024791</name>
</gene>
<sequence>MATRYRAPRRHGSGRWEDGALVPGGAASWAAASVCGAGLAGAAGSFCTSSGSSWPAWGGWTSTRSMMPKSCASMGLM</sequence>
<dbReference type="AlphaFoldDB" id="A0A4Z2HJK9"/>
<proteinExistence type="predicted"/>
<evidence type="ECO:0000313" key="2">
    <source>
        <dbReference type="Proteomes" id="UP000314294"/>
    </source>
</evidence>
<dbReference type="EMBL" id="SRLO01000242">
    <property type="protein sequence ID" value="TNN65052.1"/>
    <property type="molecule type" value="Genomic_DNA"/>
</dbReference>
<dbReference type="Proteomes" id="UP000314294">
    <property type="component" value="Unassembled WGS sequence"/>
</dbReference>